<keyword evidence="1" id="KW-0175">Coiled coil</keyword>
<feature type="coiled-coil region" evidence="1">
    <location>
        <begin position="245"/>
        <end position="272"/>
    </location>
</feature>
<comment type="caution">
    <text evidence="2">The sequence shown here is derived from an EMBL/GenBank/DDBJ whole genome shotgun (WGS) entry which is preliminary data.</text>
</comment>
<proteinExistence type="predicted"/>
<accession>A0A8H4JFH4</accession>
<evidence type="ECO:0000313" key="3">
    <source>
        <dbReference type="Proteomes" id="UP000605986"/>
    </source>
</evidence>
<protein>
    <submittedName>
        <fullName evidence="2">Uncharacterized protein</fullName>
    </submittedName>
</protein>
<evidence type="ECO:0000313" key="2">
    <source>
        <dbReference type="EMBL" id="KAF4422048.1"/>
    </source>
</evidence>
<dbReference type="Proteomes" id="UP000605986">
    <property type="component" value="Unassembled WGS sequence"/>
</dbReference>
<evidence type="ECO:0000256" key="1">
    <source>
        <dbReference type="SAM" id="Coils"/>
    </source>
</evidence>
<organism evidence="2 3">
    <name type="scientific">Fusarium austroafricanum</name>
    <dbReference type="NCBI Taxonomy" id="2364996"/>
    <lineage>
        <taxon>Eukaryota</taxon>
        <taxon>Fungi</taxon>
        <taxon>Dikarya</taxon>
        <taxon>Ascomycota</taxon>
        <taxon>Pezizomycotina</taxon>
        <taxon>Sordariomycetes</taxon>
        <taxon>Hypocreomycetidae</taxon>
        <taxon>Hypocreales</taxon>
        <taxon>Nectriaceae</taxon>
        <taxon>Fusarium</taxon>
        <taxon>Fusarium concolor species complex</taxon>
    </lineage>
</organism>
<gene>
    <name evidence="2" type="ORF">F53441_14332</name>
</gene>
<sequence length="280" mass="31304">MCYSNSSTTVCGHTVEEYVQRKKKVNKVRVHFCSTVSATILHELLAIASNNATPDTKDKPTFHTALKETSSFIRLCKACNVWHSGLGYKTIIIPAMKSHVSWVHGLAAKAGAFVKGNDSVWTCQQEWKTHSVDDALALWKHTLGEGKKESPPTKAPTNRTDKTAIVNALNALRPPIPLTPNRPRRYSTTLPVIEELSCQDRFPRTNKTPELNSDRFADHQVFHRGGSSSVPTWIQDRDRSSRGVKTGLKQRLEELAKQQAEHLETASKLAQEQASLWVQL</sequence>
<keyword evidence="3" id="KW-1185">Reference proteome</keyword>
<dbReference type="EMBL" id="JAADJG010001191">
    <property type="protein sequence ID" value="KAF4422048.1"/>
    <property type="molecule type" value="Genomic_DNA"/>
</dbReference>
<dbReference type="AlphaFoldDB" id="A0A8H4JFH4"/>
<name>A0A8H4JFH4_9HYPO</name>
<reference evidence="2" key="1">
    <citation type="submission" date="2020-01" db="EMBL/GenBank/DDBJ databases">
        <title>Identification and distribution of gene clusters putatively required for synthesis of sphingolipid metabolism inhibitors in phylogenetically diverse species of the filamentous fungus Fusarium.</title>
        <authorList>
            <person name="Kim H.-S."/>
            <person name="Busman M."/>
            <person name="Brown D.W."/>
            <person name="Divon H."/>
            <person name="Uhlig S."/>
            <person name="Proctor R.H."/>
        </authorList>
    </citation>
    <scope>NUCLEOTIDE SEQUENCE</scope>
    <source>
        <strain evidence="2">NRRL 53441</strain>
    </source>
</reference>
<dbReference type="OrthoDB" id="10447162at2759"/>